<reference evidence="2" key="1">
    <citation type="submission" date="2020-10" db="EMBL/GenBank/DDBJ databases">
        <title>Connecting structure to function with the recovery of over 1000 high-quality activated sludge metagenome-assembled genomes encoding full-length rRNA genes using long-read sequencing.</title>
        <authorList>
            <person name="Singleton C.M."/>
            <person name="Petriglieri F."/>
            <person name="Kristensen J.M."/>
            <person name="Kirkegaard R.H."/>
            <person name="Michaelsen T.Y."/>
            <person name="Andersen M.H."/>
            <person name="Karst S.M."/>
            <person name="Dueholm M.S."/>
            <person name="Nielsen P.H."/>
            <person name="Albertsen M."/>
        </authorList>
    </citation>
    <scope>NUCLEOTIDE SEQUENCE</scope>
    <source>
        <strain evidence="2">Skiv_18-Q3-R9-52_MAXAC.067</strain>
    </source>
</reference>
<feature type="chain" id="PRO_5038767695" description="Outer membrane protein beta-barrel domain-containing protein" evidence="1">
    <location>
        <begin position="18"/>
        <end position="266"/>
    </location>
</feature>
<dbReference type="AlphaFoldDB" id="A0A9D7SEI9"/>
<accession>A0A9D7SEI9</accession>
<evidence type="ECO:0000256" key="1">
    <source>
        <dbReference type="SAM" id="SignalP"/>
    </source>
</evidence>
<evidence type="ECO:0000313" key="2">
    <source>
        <dbReference type="EMBL" id="MBK9795240.1"/>
    </source>
</evidence>
<feature type="signal peptide" evidence="1">
    <location>
        <begin position="1"/>
        <end position="17"/>
    </location>
</feature>
<dbReference type="Proteomes" id="UP000886657">
    <property type="component" value="Unassembled WGS sequence"/>
</dbReference>
<evidence type="ECO:0008006" key="4">
    <source>
        <dbReference type="Google" id="ProtNLM"/>
    </source>
</evidence>
<comment type="caution">
    <text evidence="2">The sequence shown here is derived from an EMBL/GenBank/DDBJ whole genome shotgun (WGS) entry which is preliminary data.</text>
</comment>
<evidence type="ECO:0000313" key="3">
    <source>
        <dbReference type="Proteomes" id="UP000886657"/>
    </source>
</evidence>
<proteinExistence type="predicted"/>
<protein>
    <recommendedName>
        <fullName evidence="4">Outer membrane protein beta-barrel domain-containing protein</fullName>
    </recommendedName>
</protein>
<gene>
    <name evidence="2" type="ORF">IPP58_01845</name>
</gene>
<sequence length="266" mass="28639">MRSLSMVLLLSTTAAFAQLGAPPVPASGLERTWTLGGQIYGPTLTGNFNGVQDGQPIAVDLDRDLGLGKDKVVPGFFLHYQGPRFAFQLSSGTAEYRGDRVVTRTVTVNGQNFTAGTRVQSHVKLASVDGTWTIKLLRGSDAWLGLDLGVQSWTLDLDAIGTPPLPLTPSTASTRVTAPIPQIGLSGGGRGFNGMLEAKAYVHYLGYKQAKYTLLGADLRFFPVRWFGLRAFYEGGSFDVPKGSVKDDLEFKLDRKGAGFGGVFRF</sequence>
<dbReference type="EMBL" id="JADKIO010000004">
    <property type="protein sequence ID" value="MBK9795240.1"/>
    <property type="molecule type" value="Genomic_DNA"/>
</dbReference>
<keyword evidence="1" id="KW-0732">Signal</keyword>
<name>A0A9D7SEI9_9BACT</name>
<organism evidence="2 3">
    <name type="scientific">Candidatus Geothrix skivensis</name>
    <dbReference type="NCBI Taxonomy" id="2954439"/>
    <lineage>
        <taxon>Bacteria</taxon>
        <taxon>Pseudomonadati</taxon>
        <taxon>Acidobacteriota</taxon>
        <taxon>Holophagae</taxon>
        <taxon>Holophagales</taxon>
        <taxon>Holophagaceae</taxon>
        <taxon>Geothrix</taxon>
    </lineage>
</organism>